<dbReference type="RefSeq" id="WP_120540819.1">
    <property type="nucleotide sequence ID" value="NZ_RAVZ01000065.1"/>
</dbReference>
<reference evidence="7" key="1">
    <citation type="submission" date="2018-09" db="EMBL/GenBank/DDBJ databases">
        <authorList>
            <person name="Livingstone P.G."/>
            <person name="Whitworth D.E."/>
        </authorList>
    </citation>
    <scope>NUCLEOTIDE SEQUENCE [LARGE SCALE GENOMIC DNA]</scope>
    <source>
        <strain evidence="7">CA054A</strain>
    </source>
</reference>
<feature type="transmembrane region" description="Helical" evidence="5">
    <location>
        <begin position="43"/>
        <end position="60"/>
    </location>
</feature>
<evidence type="ECO:0000256" key="2">
    <source>
        <dbReference type="ARBA" id="ARBA00022692"/>
    </source>
</evidence>
<organism evidence="6 7">
    <name type="scientific">Corallococcus terminator</name>
    <dbReference type="NCBI Taxonomy" id="2316733"/>
    <lineage>
        <taxon>Bacteria</taxon>
        <taxon>Pseudomonadati</taxon>
        <taxon>Myxococcota</taxon>
        <taxon>Myxococcia</taxon>
        <taxon>Myxococcales</taxon>
        <taxon>Cystobacterineae</taxon>
        <taxon>Myxococcaceae</taxon>
        <taxon>Corallococcus</taxon>
    </lineage>
</organism>
<comment type="subcellular location">
    <subcellularLocation>
        <location evidence="1">Membrane</location>
        <topology evidence="1">Multi-pass membrane protein</topology>
    </subcellularLocation>
</comment>
<accession>A0A3A8J2J6</accession>
<keyword evidence="7" id="KW-1185">Reference proteome</keyword>
<evidence type="ECO:0000256" key="1">
    <source>
        <dbReference type="ARBA" id="ARBA00004141"/>
    </source>
</evidence>
<evidence type="ECO:0000256" key="4">
    <source>
        <dbReference type="ARBA" id="ARBA00023136"/>
    </source>
</evidence>
<gene>
    <name evidence="6" type="ORF">D7V88_12270</name>
</gene>
<dbReference type="Proteomes" id="UP000268094">
    <property type="component" value="Unassembled WGS sequence"/>
</dbReference>
<proteinExistence type="predicted"/>
<keyword evidence="4 5" id="KW-0472">Membrane</keyword>
<dbReference type="Pfam" id="PF13564">
    <property type="entry name" value="DoxX_2"/>
    <property type="match status" value="1"/>
</dbReference>
<dbReference type="OrthoDB" id="3267646at2"/>
<feature type="transmembrane region" description="Helical" evidence="5">
    <location>
        <begin position="6"/>
        <end position="23"/>
    </location>
</feature>
<dbReference type="GO" id="GO:0016020">
    <property type="term" value="C:membrane"/>
    <property type="evidence" value="ECO:0007669"/>
    <property type="project" value="UniProtKB-SubCell"/>
</dbReference>
<evidence type="ECO:0000256" key="3">
    <source>
        <dbReference type="ARBA" id="ARBA00022989"/>
    </source>
</evidence>
<name>A0A3A8J2J6_9BACT</name>
<dbReference type="EMBL" id="RAVZ01000065">
    <property type="protein sequence ID" value="RKG89665.1"/>
    <property type="molecule type" value="Genomic_DNA"/>
</dbReference>
<feature type="transmembrane region" description="Helical" evidence="5">
    <location>
        <begin position="98"/>
        <end position="116"/>
    </location>
</feature>
<feature type="transmembrane region" description="Helical" evidence="5">
    <location>
        <begin position="66"/>
        <end position="86"/>
    </location>
</feature>
<keyword evidence="3 5" id="KW-1133">Transmembrane helix</keyword>
<dbReference type="InterPro" id="IPR032808">
    <property type="entry name" value="DoxX"/>
</dbReference>
<evidence type="ECO:0000313" key="6">
    <source>
        <dbReference type="EMBL" id="RKG89665.1"/>
    </source>
</evidence>
<keyword evidence="2 5" id="KW-0812">Transmembrane</keyword>
<sequence length="118" mass="13420">MSVKLILQFVLALFMVVAGVTHFRKPRMFMSIMPPYLPYPRELVLLSGVAEVLLGVLLVVPQTTRLAAWGLVALFVAVFPANVHMARHPEKFRTIPKALLWLRLPLQGVLILWALWYT</sequence>
<dbReference type="AlphaFoldDB" id="A0A3A8J2J6"/>
<dbReference type="PANTHER" id="PTHR36974">
    <property type="entry name" value="MEMBRANE PROTEIN-RELATED"/>
    <property type="match status" value="1"/>
</dbReference>
<protein>
    <submittedName>
        <fullName evidence="6">DoxX family membrane protein</fullName>
    </submittedName>
</protein>
<evidence type="ECO:0000313" key="7">
    <source>
        <dbReference type="Proteomes" id="UP000268094"/>
    </source>
</evidence>
<dbReference type="PANTHER" id="PTHR36974:SF1">
    <property type="entry name" value="DOXX FAMILY MEMBRANE PROTEIN"/>
    <property type="match status" value="1"/>
</dbReference>
<comment type="caution">
    <text evidence="6">The sequence shown here is derived from an EMBL/GenBank/DDBJ whole genome shotgun (WGS) entry which is preliminary data.</text>
</comment>
<evidence type="ECO:0000256" key="5">
    <source>
        <dbReference type="SAM" id="Phobius"/>
    </source>
</evidence>